<proteinExistence type="predicted"/>
<protein>
    <submittedName>
        <fullName evidence="2 3">Uncharacterized protein</fullName>
    </submittedName>
</protein>
<organism>
    <name type="scientific">Ixodes scapularis</name>
    <name type="common">Black-legged tick</name>
    <name type="synonym">Deer tick</name>
    <dbReference type="NCBI Taxonomy" id="6945"/>
    <lineage>
        <taxon>Eukaryota</taxon>
        <taxon>Metazoa</taxon>
        <taxon>Ecdysozoa</taxon>
        <taxon>Arthropoda</taxon>
        <taxon>Chelicerata</taxon>
        <taxon>Arachnida</taxon>
        <taxon>Acari</taxon>
        <taxon>Parasitiformes</taxon>
        <taxon>Ixodida</taxon>
        <taxon>Ixodoidea</taxon>
        <taxon>Ixodidae</taxon>
        <taxon>Ixodinae</taxon>
        <taxon>Ixodes</taxon>
    </lineage>
</organism>
<evidence type="ECO:0000313" key="3">
    <source>
        <dbReference type="EnsemblMetazoa" id="ISCW015114-PA"/>
    </source>
</evidence>
<gene>
    <name evidence="2" type="ORF">IscW_ISCW015114</name>
</gene>
<keyword evidence="4" id="KW-1185">Reference proteome</keyword>
<evidence type="ECO:0000256" key="1">
    <source>
        <dbReference type="SAM" id="MobiDB-lite"/>
    </source>
</evidence>
<dbReference type="PaxDb" id="6945-B7QNK9"/>
<dbReference type="HOGENOM" id="CLU_2925195_0_0_1"/>
<reference evidence="3" key="2">
    <citation type="submission" date="2020-05" db="UniProtKB">
        <authorList>
            <consortium name="EnsemblMetazoa"/>
        </authorList>
    </citation>
    <scope>IDENTIFICATION</scope>
    <source>
        <strain evidence="3">wikel</strain>
    </source>
</reference>
<dbReference type="Proteomes" id="UP000001555">
    <property type="component" value="Unassembled WGS sequence"/>
</dbReference>
<reference evidence="2 4" key="1">
    <citation type="submission" date="2008-03" db="EMBL/GenBank/DDBJ databases">
        <title>Annotation of Ixodes scapularis.</title>
        <authorList>
            <consortium name="Ixodes scapularis Genome Project Consortium"/>
            <person name="Caler E."/>
            <person name="Hannick L.I."/>
            <person name="Bidwell S."/>
            <person name="Joardar V."/>
            <person name="Thiagarajan M."/>
            <person name="Amedeo P."/>
            <person name="Galinsky K.J."/>
            <person name="Schobel S."/>
            <person name="Inman J."/>
            <person name="Hostetler J."/>
            <person name="Miller J."/>
            <person name="Hammond M."/>
            <person name="Megy K."/>
            <person name="Lawson D."/>
            <person name="Kodira C."/>
            <person name="Sutton G."/>
            <person name="Meyer J."/>
            <person name="Hill C.A."/>
            <person name="Birren B."/>
            <person name="Nene V."/>
            <person name="Collins F."/>
            <person name="Alarcon-Chaidez F."/>
            <person name="Wikel S."/>
            <person name="Strausberg R."/>
        </authorList>
    </citation>
    <scope>NUCLEOTIDE SEQUENCE [LARGE SCALE GENOMIC DNA]</scope>
    <source>
        <strain evidence="4">Wikel</strain>
        <strain evidence="2">Wikel colony</strain>
    </source>
</reference>
<evidence type="ECO:0000313" key="2">
    <source>
        <dbReference type="EMBL" id="EEC20431.1"/>
    </source>
</evidence>
<dbReference type="VEuPathDB" id="VectorBase:ISCW015114"/>
<sequence>MCTPPVQHIKLELVPPRKLNVPGKHTANNTRQPGAHSGRLVIKKSDLSQCWKHSWSTGESR</sequence>
<dbReference type="EnsemblMetazoa" id="ISCW015114-RA">
    <property type="protein sequence ID" value="ISCW015114-PA"/>
    <property type="gene ID" value="ISCW015114"/>
</dbReference>
<feature type="region of interest" description="Disordered" evidence="1">
    <location>
        <begin position="18"/>
        <end position="41"/>
    </location>
</feature>
<dbReference type="EMBL" id="DS979414">
    <property type="protein sequence ID" value="EEC20431.1"/>
    <property type="molecule type" value="Genomic_DNA"/>
</dbReference>
<dbReference type="VEuPathDB" id="VectorBase:ISCI015114"/>
<evidence type="ECO:0000313" key="4">
    <source>
        <dbReference type="Proteomes" id="UP000001555"/>
    </source>
</evidence>
<accession>B7QNK9</accession>
<name>B7QNK9_IXOSC</name>
<dbReference type="InParanoid" id="B7QNK9"/>
<dbReference type="EMBL" id="ABJB010636019">
    <property type="status" value="NOT_ANNOTATED_CDS"/>
    <property type="molecule type" value="Genomic_DNA"/>
</dbReference>
<dbReference type="AlphaFoldDB" id="B7QNK9"/>